<evidence type="ECO:0000256" key="1">
    <source>
        <dbReference type="SAM" id="Phobius"/>
    </source>
</evidence>
<dbReference type="SUPFAM" id="SSF52540">
    <property type="entry name" value="P-loop containing nucleoside triphosphate hydrolases"/>
    <property type="match status" value="1"/>
</dbReference>
<keyword evidence="1" id="KW-0812">Transmembrane</keyword>
<proteinExistence type="predicted"/>
<dbReference type="EMBL" id="JAMPKK010000017">
    <property type="protein sequence ID" value="MEP0864775.1"/>
    <property type="molecule type" value="Genomic_DNA"/>
</dbReference>
<keyword evidence="1" id="KW-1133">Transmembrane helix</keyword>
<keyword evidence="1" id="KW-0472">Membrane</keyword>
<dbReference type="Gene3D" id="3.40.50.300">
    <property type="entry name" value="P-loop containing nucleotide triphosphate hydrolases"/>
    <property type="match status" value="1"/>
</dbReference>
<evidence type="ECO:0000313" key="3">
    <source>
        <dbReference type="Proteomes" id="UP001442494"/>
    </source>
</evidence>
<accession>A0ABV0JMV7</accession>
<organism evidence="2 3">
    <name type="scientific">Funiculus sociatus GB2-A5</name>
    <dbReference type="NCBI Taxonomy" id="2933946"/>
    <lineage>
        <taxon>Bacteria</taxon>
        <taxon>Bacillati</taxon>
        <taxon>Cyanobacteriota</taxon>
        <taxon>Cyanophyceae</taxon>
        <taxon>Coleofasciculales</taxon>
        <taxon>Coleofasciculaceae</taxon>
        <taxon>Funiculus</taxon>
    </lineage>
</organism>
<dbReference type="InterPro" id="IPR027417">
    <property type="entry name" value="P-loop_NTPase"/>
</dbReference>
<comment type="caution">
    <text evidence="2">The sequence shown here is derived from an EMBL/GenBank/DDBJ whole genome shotgun (WGS) entry which is preliminary data.</text>
</comment>
<sequence>MTESAGSGKSAIYQIAGLLIPGSTVVISPLIALQRDQIESIARQDVGEAAVVNSTRPPAWLMSHAGGLLDTLLLQAGAGFKLQETSEPKSEDAPDNLFEPIAGFDQVEGDFSKQSRANSYSTWLETHLMAKWGAIAFGIASLTAMTTALGALGLEVLVARVSNTSKLI</sequence>
<dbReference type="Proteomes" id="UP001442494">
    <property type="component" value="Unassembled WGS sequence"/>
</dbReference>
<protein>
    <submittedName>
        <fullName evidence="2">Uncharacterized protein</fullName>
    </submittedName>
</protein>
<feature type="transmembrane region" description="Helical" evidence="1">
    <location>
        <begin position="12"/>
        <end position="33"/>
    </location>
</feature>
<feature type="transmembrane region" description="Helical" evidence="1">
    <location>
        <begin position="132"/>
        <end position="154"/>
    </location>
</feature>
<gene>
    <name evidence="2" type="ORF">NDI37_09870</name>
</gene>
<keyword evidence="3" id="KW-1185">Reference proteome</keyword>
<evidence type="ECO:0000313" key="2">
    <source>
        <dbReference type="EMBL" id="MEP0864775.1"/>
    </source>
</evidence>
<reference evidence="2 3" key="1">
    <citation type="submission" date="2022-04" db="EMBL/GenBank/DDBJ databases">
        <title>Positive selection, recombination, and allopatry shape intraspecific diversity of widespread and dominant cyanobacteria.</title>
        <authorList>
            <person name="Wei J."/>
            <person name="Shu W."/>
            <person name="Hu C."/>
        </authorList>
    </citation>
    <scope>NUCLEOTIDE SEQUENCE [LARGE SCALE GENOMIC DNA]</scope>
    <source>
        <strain evidence="2 3">GB2-A5</strain>
    </source>
</reference>
<dbReference type="RefSeq" id="WP_199295351.1">
    <property type="nucleotide sequence ID" value="NZ_JAMPKK010000017.1"/>
</dbReference>
<name>A0ABV0JMV7_9CYAN</name>